<proteinExistence type="predicted"/>
<evidence type="ECO:0000313" key="3">
    <source>
        <dbReference type="Proteomes" id="UP001589792"/>
    </source>
</evidence>
<sequence length="224" mass="24500">MHIGMIVGIGPAATDYYYRYLISAMAQEGMDLQLTMAHADTPTLLRHQAQNNRAAQVAIYLELANRLKKCGVERIAITSIAGHFCIDEFKQVSPIPVIDLLDTVKAEIHQLGLKRVGLLGTRVVMESHFYGVLDGVQVISPARELVEVHNAYISMASSGVATEQHHEVFMRAGNSLIKEHGCESIMLAGTDLALVFNKKTDPGFRFLDCAEVHAAAIARSAMTP</sequence>
<comment type="caution">
    <text evidence="2">The sequence shown here is derived from an EMBL/GenBank/DDBJ whole genome shotgun (WGS) entry which is preliminary data.</text>
</comment>
<organism evidence="2 3">
    <name type="scientific">Serratia aquatilis</name>
    <dbReference type="NCBI Taxonomy" id="1737515"/>
    <lineage>
        <taxon>Bacteria</taxon>
        <taxon>Pseudomonadati</taxon>
        <taxon>Pseudomonadota</taxon>
        <taxon>Gammaproteobacteria</taxon>
        <taxon>Enterobacterales</taxon>
        <taxon>Yersiniaceae</taxon>
        <taxon>Serratia</taxon>
    </lineage>
</organism>
<protein>
    <submittedName>
        <fullName evidence="2">Aspartate/glutamate racemase family protein</fullName>
    </submittedName>
</protein>
<dbReference type="RefSeq" id="WP_380672797.1">
    <property type="nucleotide sequence ID" value="NZ_CP173186.1"/>
</dbReference>
<accession>A0ABV6E8Z2</accession>
<dbReference type="InterPro" id="IPR001920">
    <property type="entry name" value="Asp/Glu_race"/>
</dbReference>
<dbReference type="Gene3D" id="3.40.50.1860">
    <property type="match status" value="2"/>
</dbReference>
<keyword evidence="1" id="KW-0413">Isomerase</keyword>
<evidence type="ECO:0000256" key="1">
    <source>
        <dbReference type="ARBA" id="ARBA00023235"/>
    </source>
</evidence>
<dbReference type="Pfam" id="PF01177">
    <property type="entry name" value="Asp_Glu_race"/>
    <property type="match status" value="1"/>
</dbReference>
<dbReference type="SUPFAM" id="SSF53681">
    <property type="entry name" value="Aspartate/glutamate racemase"/>
    <property type="match status" value="2"/>
</dbReference>
<dbReference type="InterPro" id="IPR015942">
    <property type="entry name" value="Asp/Glu/hydantoin_racemase"/>
</dbReference>
<name>A0ABV6E8Z2_9GAMM</name>
<dbReference type="EMBL" id="JBHLXG010000003">
    <property type="protein sequence ID" value="MFC0225467.1"/>
    <property type="molecule type" value="Genomic_DNA"/>
</dbReference>
<gene>
    <name evidence="2" type="ORF">ACFFJ3_02920</name>
</gene>
<evidence type="ECO:0000313" key="2">
    <source>
        <dbReference type="EMBL" id="MFC0225467.1"/>
    </source>
</evidence>
<dbReference type="PANTHER" id="PTHR21198:SF7">
    <property type="entry name" value="ASPARTATE-GLUTAMATE RACEMASE FAMILY"/>
    <property type="match status" value="1"/>
</dbReference>
<keyword evidence="3" id="KW-1185">Reference proteome</keyword>
<dbReference type="PANTHER" id="PTHR21198">
    <property type="entry name" value="GLUTAMATE RACEMASE"/>
    <property type="match status" value="1"/>
</dbReference>
<reference evidence="2 3" key="1">
    <citation type="submission" date="2024-09" db="EMBL/GenBank/DDBJ databases">
        <authorList>
            <person name="Sun Q."/>
            <person name="Mori K."/>
        </authorList>
    </citation>
    <scope>NUCLEOTIDE SEQUENCE [LARGE SCALE GENOMIC DNA]</scope>
    <source>
        <strain evidence="2 3">CCM 8626</strain>
    </source>
</reference>
<dbReference type="Proteomes" id="UP001589792">
    <property type="component" value="Unassembled WGS sequence"/>
</dbReference>